<feature type="domain" description="Ubiquitin carboxyl-terminal hydrolase C-terminal" evidence="11">
    <location>
        <begin position="440"/>
        <end position="651"/>
    </location>
</feature>
<evidence type="ECO:0000256" key="7">
    <source>
        <dbReference type="ARBA" id="ARBA00022807"/>
    </source>
</evidence>
<evidence type="ECO:0000313" key="13">
    <source>
        <dbReference type="Proteomes" id="UP000440578"/>
    </source>
</evidence>
<dbReference type="PROSITE" id="PS00039">
    <property type="entry name" value="DEAD_ATP_HELICASE"/>
    <property type="match status" value="1"/>
</dbReference>
<dbReference type="InterPro" id="IPR024729">
    <property type="entry name" value="USP7_ICP0-binding_dom"/>
</dbReference>
<dbReference type="InterPro" id="IPR027417">
    <property type="entry name" value="P-loop_NTPase"/>
</dbReference>
<dbReference type="Proteomes" id="UP000440578">
    <property type="component" value="Unassembled WGS sequence"/>
</dbReference>
<dbReference type="InterPro" id="IPR000629">
    <property type="entry name" value="RNA-helicase_DEAD-box_CS"/>
</dbReference>
<dbReference type="OrthoDB" id="3370at2759"/>
<evidence type="ECO:0000256" key="3">
    <source>
        <dbReference type="ARBA" id="ARBA00022670"/>
    </source>
</evidence>
<keyword evidence="3" id="KW-0645">Protease</keyword>
<keyword evidence="4 9" id="KW-0547">Nucleotide-binding</keyword>
<comment type="catalytic activity">
    <reaction evidence="9">
        <text>ATP + H2O = ADP + phosphate + H(+)</text>
        <dbReference type="Rhea" id="RHEA:13065"/>
        <dbReference type="ChEBI" id="CHEBI:15377"/>
        <dbReference type="ChEBI" id="CHEBI:15378"/>
        <dbReference type="ChEBI" id="CHEBI:30616"/>
        <dbReference type="ChEBI" id="CHEBI:43474"/>
        <dbReference type="ChEBI" id="CHEBI:456216"/>
        <dbReference type="EC" id="3.6.4.13"/>
    </reaction>
</comment>
<dbReference type="GO" id="GO:0005524">
    <property type="term" value="F:ATP binding"/>
    <property type="evidence" value="ECO:0007669"/>
    <property type="project" value="UniProtKB-UniRule"/>
</dbReference>
<dbReference type="FunFam" id="3.10.20.90:FF:000064">
    <property type="entry name" value="Putative ubiquitin carboxyl-terminal hydrolase 7"/>
    <property type="match status" value="1"/>
</dbReference>
<dbReference type="EC" id="3.6.4.13" evidence="9"/>
<evidence type="ECO:0000256" key="1">
    <source>
        <dbReference type="ARBA" id="ARBA00000707"/>
    </source>
</evidence>
<keyword evidence="5" id="KW-0833">Ubl conjugation pathway</keyword>
<evidence type="ECO:0000256" key="2">
    <source>
        <dbReference type="ARBA" id="ARBA00009085"/>
    </source>
</evidence>
<dbReference type="SUPFAM" id="SSF52540">
    <property type="entry name" value="P-loop containing nucleoside triphosphate hydrolases"/>
    <property type="match status" value="1"/>
</dbReference>
<dbReference type="GO" id="GO:0003723">
    <property type="term" value="F:RNA binding"/>
    <property type="evidence" value="ECO:0007669"/>
    <property type="project" value="UniProtKB-UniRule"/>
</dbReference>
<organism evidence="12 13">
    <name type="scientific">Amphibalanus amphitrite</name>
    <name type="common">Striped barnacle</name>
    <name type="synonym">Balanus amphitrite</name>
    <dbReference type="NCBI Taxonomy" id="1232801"/>
    <lineage>
        <taxon>Eukaryota</taxon>
        <taxon>Metazoa</taxon>
        <taxon>Ecdysozoa</taxon>
        <taxon>Arthropoda</taxon>
        <taxon>Crustacea</taxon>
        <taxon>Multicrustacea</taxon>
        <taxon>Cirripedia</taxon>
        <taxon>Thoracica</taxon>
        <taxon>Thoracicalcarea</taxon>
        <taxon>Balanomorpha</taxon>
        <taxon>Balanoidea</taxon>
        <taxon>Balanidae</taxon>
        <taxon>Amphibalaninae</taxon>
        <taxon>Amphibalanus</taxon>
    </lineage>
</organism>
<evidence type="ECO:0000256" key="4">
    <source>
        <dbReference type="ARBA" id="ARBA00022741"/>
    </source>
</evidence>
<dbReference type="FunFam" id="3.10.20.90:FF:000057">
    <property type="entry name" value="Putative ubiquitin carboxyl-terminal hydrolase 7"/>
    <property type="match status" value="1"/>
</dbReference>
<comment type="similarity">
    <text evidence="2">Belongs to the peptidase C19 family.</text>
</comment>
<name>A0A6A4VN67_AMPAM</name>
<dbReference type="GO" id="GO:0004843">
    <property type="term" value="F:cysteine-type deubiquitinase activity"/>
    <property type="evidence" value="ECO:0007669"/>
    <property type="project" value="UniProtKB-EC"/>
</dbReference>
<comment type="caution">
    <text evidence="12">The sequence shown here is derived from an EMBL/GenBank/DDBJ whole genome shotgun (WGS) entry which is preliminary data.</text>
</comment>
<keyword evidence="13" id="KW-1185">Reference proteome</keyword>
<evidence type="ECO:0000259" key="11">
    <source>
        <dbReference type="Pfam" id="PF14533"/>
    </source>
</evidence>
<feature type="domain" description="Ubiquitin carboxyl-terminal hydrolase 7 ICP0-binding" evidence="10">
    <location>
        <begin position="185"/>
        <end position="429"/>
    </location>
</feature>
<reference evidence="12 13" key="1">
    <citation type="submission" date="2019-07" db="EMBL/GenBank/DDBJ databases">
        <title>Draft genome assembly of a fouling barnacle, Amphibalanus amphitrite (Darwin, 1854): The first reference genome for Thecostraca.</title>
        <authorList>
            <person name="Kim W."/>
        </authorList>
    </citation>
    <scope>NUCLEOTIDE SEQUENCE [LARGE SCALE GENOMIC DNA]</scope>
    <source>
        <strain evidence="12">SNU_AA5</strain>
        <tissue evidence="12">Soma without cirri and trophi</tissue>
    </source>
</reference>
<keyword evidence="9" id="KW-0347">Helicase</keyword>
<comment type="function">
    <text evidence="9">RNA helicase.</text>
</comment>
<proteinExistence type="inferred from homology"/>
<dbReference type="GO" id="GO:0003724">
    <property type="term" value="F:RNA helicase activity"/>
    <property type="evidence" value="ECO:0007669"/>
    <property type="project" value="UniProtKB-EC"/>
</dbReference>
<evidence type="ECO:0000256" key="9">
    <source>
        <dbReference type="RuleBase" id="RU365068"/>
    </source>
</evidence>
<comment type="catalytic activity">
    <reaction evidence="1">
        <text>Thiol-dependent hydrolysis of ester, thioester, amide, peptide and isopeptide bonds formed by the C-terminal Gly of ubiquitin (a 76-residue protein attached to proteins as an intracellular targeting signal).</text>
        <dbReference type="EC" id="3.4.19.12"/>
    </reaction>
</comment>
<protein>
    <recommendedName>
        <fullName evidence="9">ATP-dependent RNA helicase</fullName>
        <ecNumber evidence="9">3.6.4.13</ecNumber>
    </recommendedName>
</protein>
<comment type="similarity">
    <text evidence="9">Belongs to the DEAD box helicase family.</text>
</comment>
<keyword evidence="7" id="KW-0788">Thiol protease</keyword>
<dbReference type="AlphaFoldDB" id="A0A6A4VN67"/>
<comment type="domain">
    <text evidence="9">The Q motif is unique to and characteristic of the DEAD box family of RNA helicases and controls ATP binding and hydrolysis.</text>
</comment>
<keyword evidence="8 9" id="KW-0067">ATP-binding</keyword>
<dbReference type="InterPro" id="IPR029346">
    <property type="entry name" value="USP_C"/>
</dbReference>
<accession>A0A6A4VN67</accession>
<dbReference type="GO" id="GO:0006508">
    <property type="term" value="P:proteolysis"/>
    <property type="evidence" value="ECO:0007669"/>
    <property type="project" value="UniProtKB-KW"/>
</dbReference>
<evidence type="ECO:0000256" key="8">
    <source>
        <dbReference type="ARBA" id="ARBA00022840"/>
    </source>
</evidence>
<keyword evidence="9" id="KW-0694">RNA-binding</keyword>
<sequence>MDHITSAEGFSLAHLRYLMIDEADRFVGRFTTPAELSESFNVVAPQPLKPLLLHNLLRQPDWRRSLVLVNWNEAAHQLELPLSVLGAREAEFPGAAMARGIDVDAVDAVVSYDISALLKAHCVRRTARVSRAGQAVTLMFERQRSHFQRLMAQAGKADGRVRETPVPLYELRQYEAAYKVPVKHLRPWPMTIRTNQTNRPTVIDMDGDILKKVSDLADSNSAWTLFLECLPADQPPTASLPPFDKDCDVLIFFKLYCPRTKQIHYCGHQYIPISSKVRELVPLLNERAGFPPDTELHLYEELKPNMVERLEELETSLDKALDELMDGDIILFQKAEHEPCDGDLPTVEDYYKDLFYRVEVTFCDKTVPSDPGIVIELSQRMNYDQMARAVALRLGTDPYMLQFFKAQNYREGPGNALRCTYEGTLKDLLVGYKPRQPKRIYYQQLSIRINELENKRQVKCIWVGPRLKEEKELVLYPNKDGTVADLLEEAAKQVQLADGGSGQLRLLEIVGHKIVSVVKEFTHLDTLPVGSAKVYRVEETPRDELKLEEDELLVPCAHFQKEIFSTFGVPFLLRVKDGELFSAVKERIQKKLEVPDKEFEKYRFALVSQATHKFVPEEADWHLGLQDIRPKIGSGSSTLSWLGLEHMNKTPKRSRYNYLEKAIKIYN</sequence>
<dbReference type="Pfam" id="PF14533">
    <property type="entry name" value="USP7_C2"/>
    <property type="match status" value="1"/>
</dbReference>
<evidence type="ECO:0000313" key="12">
    <source>
        <dbReference type="EMBL" id="KAF0293024.1"/>
    </source>
</evidence>
<dbReference type="Gene3D" id="3.10.20.90">
    <property type="entry name" value="Phosphatidylinositol 3-kinase Catalytic Subunit, Chain A, domain 1"/>
    <property type="match status" value="2"/>
</dbReference>
<evidence type="ECO:0000259" key="10">
    <source>
        <dbReference type="Pfam" id="PF12436"/>
    </source>
</evidence>
<evidence type="ECO:0000256" key="6">
    <source>
        <dbReference type="ARBA" id="ARBA00022801"/>
    </source>
</evidence>
<dbReference type="EMBL" id="VIIS01001776">
    <property type="protein sequence ID" value="KAF0293024.1"/>
    <property type="molecule type" value="Genomic_DNA"/>
</dbReference>
<gene>
    <name evidence="12" type="primary">Usp7_0</name>
    <name evidence="12" type="ORF">FJT64_009051</name>
</gene>
<keyword evidence="6 9" id="KW-0378">Hydrolase</keyword>
<dbReference type="Pfam" id="PF12436">
    <property type="entry name" value="USP7_ICP0_bdg"/>
    <property type="match status" value="1"/>
</dbReference>
<dbReference type="Gene3D" id="3.40.50.300">
    <property type="entry name" value="P-loop containing nucleotide triphosphate hydrolases"/>
    <property type="match status" value="1"/>
</dbReference>
<dbReference type="PANTHER" id="PTHR24031">
    <property type="entry name" value="RNA HELICASE"/>
    <property type="match status" value="1"/>
</dbReference>
<evidence type="ECO:0000256" key="5">
    <source>
        <dbReference type="ARBA" id="ARBA00022786"/>
    </source>
</evidence>